<name>A0A2Y9BVY6_9RHOB</name>
<protein>
    <submittedName>
        <fullName evidence="3">Phosphonate transport system permease protein</fullName>
    </submittedName>
</protein>
<reference evidence="2 4" key="3">
    <citation type="submission" date="2018-03" db="EMBL/GenBank/DDBJ databases">
        <title>Genomic Encyclopedia of Archaeal and Bacterial Type Strains, Phase II (KMG-II): from individual species to whole genera.</title>
        <authorList>
            <person name="Goeker M."/>
        </authorList>
    </citation>
    <scope>NUCLEOTIDE SEQUENCE [LARGE SCALE GENOMIC DNA]</scope>
    <source>
        <strain evidence="2 4">DSM 25227</strain>
    </source>
</reference>
<dbReference type="EMBL" id="QGDJ01000001">
    <property type="protein sequence ID" value="PWJ21874.1"/>
    <property type="molecule type" value="Genomic_DNA"/>
</dbReference>
<proteinExistence type="predicted"/>
<organism evidence="3 5">
    <name type="scientific">Jannaschia seohaensis</name>
    <dbReference type="NCBI Taxonomy" id="475081"/>
    <lineage>
        <taxon>Bacteria</taxon>
        <taxon>Pseudomonadati</taxon>
        <taxon>Pseudomonadota</taxon>
        <taxon>Alphaproteobacteria</taxon>
        <taxon>Rhodobacterales</taxon>
        <taxon>Roseobacteraceae</taxon>
        <taxon>Jannaschia</taxon>
    </lineage>
</organism>
<reference evidence="5" key="2">
    <citation type="submission" date="2016-10" db="EMBL/GenBank/DDBJ databases">
        <authorList>
            <person name="Varghese N."/>
            <person name="Submissions S."/>
        </authorList>
    </citation>
    <scope>NUCLEOTIDE SEQUENCE [LARGE SCALE GENOMIC DNA]</scope>
    <source>
        <strain evidence="5">DSM 25227</strain>
    </source>
</reference>
<evidence type="ECO:0000313" key="2">
    <source>
        <dbReference type="EMBL" id="PWJ21874.1"/>
    </source>
</evidence>
<accession>A0A2Y9BVY6</accession>
<keyword evidence="1" id="KW-0472">Membrane</keyword>
<feature type="transmembrane region" description="Helical" evidence="1">
    <location>
        <begin position="28"/>
        <end position="48"/>
    </location>
</feature>
<keyword evidence="1" id="KW-1133">Transmembrane helix</keyword>
<dbReference type="Proteomes" id="UP000251571">
    <property type="component" value="Unassembled WGS sequence"/>
</dbReference>
<sequence length="71" mass="7639">MTATADPTPNGLDTLRAAYAAQLRTKRIWTGIGLLVFVLLMVAGFLTANDRNAGGFWQGLPNVFDFPADVV</sequence>
<dbReference type="EMBL" id="UETC01000001">
    <property type="protein sequence ID" value="SSA38152.1"/>
    <property type="molecule type" value="Genomic_DNA"/>
</dbReference>
<gene>
    <name evidence="2" type="ORF">BCF38_101283</name>
    <name evidence="3" type="ORF">SAMN05421539_101283</name>
</gene>
<evidence type="ECO:0000313" key="5">
    <source>
        <dbReference type="Proteomes" id="UP000251571"/>
    </source>
</evidence>
<evidence type="ECO:0000313" key="3">
    <source>
        <dbReference type="EMBL" id="SSA38152.1"/>
    </source>
</evidence>
<keyword evidence="1" id="KW-0812">Transmembrane</keyword>
<evidence type="ECO:0000256" key="1">
    <source>
        <dbReference type="SAM" id="Phobius"/>
    </source>
</evidence>
<keyword evidence="4" id="KW-1185">Reference proteome</keyword>
<dbReference type="Proteomes" id="UP000245839">
    <property type="component" value="Unassembled WGS sequence"/>
</dbReference>
<reference evidence="3" key="1">
    <citation type="submission" date="2016-10" db="EMBL/GenBank/DDBJ databases">
        <authorList>
            <person name="Cai Z."/>
        </authorList>
    </citation>
    <scope>NUCLEOTIDE SEQUENCE [LARGE SCALE GENOMIC DNA]</scope>
    <source>
        <strain evidence="3">DSM 25227</strain>
    </source>
</reference>
<evidence type="ECO:0000313" key="4">
    <source>
        <dbReference type="Proteomes" id="UP000245839"/>
    </source>
</evidence>
<dbReference type="AlphaFoldDB" id="A0A2Y9BVY6"/>